<comment type="caution">
    <text evidence="1">The sequence shown here is derived from an EMBL/GenBank/DDBJ whole genome shotgun (WGS) entry which is preliminary data.</text>
</comment>
<evidence type="ECO:0000313" key="1">
    <source>
        <dbReference type="EMBL" id="PEG33938.1"/>
    </source>
</evidence>
<proteinExistence type="predicted"/>
<dbReference type="AlphaFoldDB" id="A0A2A7MS27"/>
<dbReference type="EMBL" id="PDCP01000085">
    <property type="protein sequence ID" value="PEG33938.1"/>
    <property type="molecule type" value="Genomic_DNA"/>
</dbReference>
<dbReference type="Proteomes" id="UP000220914">
    <property type="component" value="Unassembled WGS sequence"/>
</dbReference>
<reference evidence="1 2" key="1">
    <citation type="submission" date="2017-10" db="EMBL/GenBank/DDBJ databases">
        <title>The new phylogeny of genus Mycobacterium.</title>
        <authorList>
            <person name="Tortoli E."/>
            <person name="Trovato A."/>
            <person name="Cirillo D.M."/>
        </authorList>
    </citation>
    <scope>NUCLEOTIDE SEQUENCE [LARGE SCALE GENOMIC DNA]</scope>
    <source>
        <strain evidence="1 2">CCUG37673</strain>
    </source>
</reference>
<accession>A0A2A7MS27</accession>
<sequence length="167" mass="18313">MVLVQRRPVVTTEEWDYADAFAVSIDETDTRSAKEVVLAGAAGVPWWMQLAVGLTHRFVLWLDLSNRSDPQHVLGWDVIAADHDRIQLRAAGPLVDGMLVGRRIPPSTAVLETFVAYRRPVLARMVWTAVAPVHRIVVPQLLRRAATSRADSKTPASLGNEITGGAS</sequence>
<dbReference type="OrthoDB" id="164904at2"/>
<evidence type="ECO:0000313" key="2">
    <source>
        <dbReference type="Proteomes" id="UP000220914"/>
    </source>
</evidence>
<organism evidence="1 2">
    <name type="scientific">Mycolicibacterium agri</name>
    <name type="common">Mycobacterium agri</name>
    <dbReference type="NCBI Taxonomy" id="36811"/>
    <lineage>
        <taxon>Bacteria</taxon>
        <taxon>Bacillati</taxon>
        <taxon>Actinomycetota</taxon>
        <taxon>Actinomycetes</taxon>
        <taxon>Mycobacteriales</taxon>
        <taxon>Mycobacteriaceae</taxon>
        <taxon>Mycolicibacterium</taxon>
    </lineage>
</organism>
<keyword evidence="2" id="KW-1185">Reference proteome</keyword>
<gene>
    <name evidence="1" type="ORF">CQY20_28200</name>
</gene>
<evidence type="ECO:0008006" key="3">
    <source>
        <dbReference type="Google" id="ProtNLM"/>
    </source>
</evidence>
<protein>
    <recommendedName>
        <fullName evidence="3">DUF2867 domain-containing protein</fullName>
    </recommendedName>
</protein>
<name>A0A2A7MS27_MYCAG</name>